<evidence type="ECO:0000256" key="3">
    <source>
        <dbReference type="ARBA" id="ARBA00022840"/>
    </source>
</evidence>
<dbReference type="GO" id="GO:0016787">
    <property type="term" value="F:hydrolase activity"/>
    <property type="evidence" value="ECO:0007669"/>
    <property type="project" value="UniProtKB-KW"/>
</dbReference>
<dbReference type="EMBL" id="JAJAQI010000006">
    <property type="protein sequence ID" value="MCB4821253.1"/>
    <property type="molecule type" value="Genomic_DNA"/>
</dbReference>
<keyword evidence="10" id="KW-1185">Reference proteome</keyword>
<feature type="coiled-coil region" evidence="4">
    <location>
        <begin position="893"/>
        <end position="920"/>
    </location>
</feature>
<evidence type="ECO:0000259" key="8">
    <source>
        <dbReference type="PROSITE" id="PS51194"/>
    </source>
</evidence>
<evidence type="ECO:0000259" key="6">
    <source>
        <dbReference type="PROSITE" id="PS51192"/>
    </source>
</evidence>
<dbReference type="InterPro" id="IPR001650">
    <property type="entry name" value="Helicase_C-like"/>
</dbReference>
<keyword evidence="1" id="KW-0547">Nucleotide-binding</keyword>
<dbReference type="GO" id="GO:0043138">
    <property type="term" value="F:3'-5' DNA helicase activity"/>
    <property type="evidence" value="ECO:0007669"/>
    <property type="project" value="TreeGrafter"/>
</dbReference>
<dbReference type="Pfam" id="PF09369">
    <property type="entry name" value="MZB"/>
    <property type="match status" value="1"/>
</dbReference>
<evidence type="ECO:0000256" key="4">
    <source>
        <dbReference type="SAM" id="Coils"/>
    </source>
</evidence>
<dbReference type="InterPro" id="IPR011545">
    <property type="entry name" value="DEAD/DEAH_box_helicase_dom"/>
</dbReference>
<dbReference type="Gene3D" id="3.40.50.300">
    <property type="entry name" value="P-loop containing nucleotide triphosphate hydrolases"/>
    <property type="match status" value="2"/>
</dbReference>
<keyword evidence="3" id="KW-0067">ATP-binding</keyword>
<dbReference type="Proteomes" id="UP001139311">
    <property type="component" value="Unassembled WGS sequence"/>
</dbReference>
<feature type="domain" description="Helicase ATP-binding" evidence="7">
    <location>
        <begin position="77"/>
        <end position="409"/>
    </location>
</feature>
<dbReference type="RefSeq" id="WP_226605716.1">
    <property type="nucleotide sequence ID" value="NZ_JAJAQI010000006.1"/>
</dbReference>
<comment type="caution">
    <text evidence="9">The sequence shown here is derived from an EMBL/GenBank/DDBJ whole genome shotgun (WGS) entry which is preliminary data.</text>
</comment>
<dbReference type="SMART" id="SM00490">
    <property type="entry name" value="HELICc"/>
    <property type="match status" value="1"/>
</dbReference>
<name>A0A9X1ICM3_9PROT</name>
<dbReference type="InterPro" id="IPR014013">
    <property type="entry name" value="Helic_SF1/SF2_ATP-bd_DinG/Rad3"/>
</dbReference>
<dbReference type="InterPro" id="IPR018973">
    <property type="entry name" value="MZB"/>
</dbReference>
<organism evidence="9 10">
    <name type="scientific">Roseicella aerolata</name>
    <dbReference type="NCBI Taxonomy" id="2883479"/>
    <lineage>
        <taxon>Bacteria</taxon>
        <taxon>Pseudomonadati</taxon>
        <taxon>Pseudomonadota</taxon>
        <taxon>Alphaproteobacteria</taxon>
        <taxon>Acetobacterales</taxon>
        <taxon>Roseomonadaceae</taxon>
        <taxon>Roseicella</taxon>
    </lineage>
</organism>
<evidence type="ECO:0000256" key="5">
    <source>
        <dbReference type="SAM" id="MobiDB-lite"/>
    </source>
</evidence>
<dbReference type="InterPro" id="IPR027417">
    <property type="entry name" value="P-loop_NTPase"/>
</dbReference>
<evidence type="ECO:0000259" key="7">
    <source>
        <dbReference type="PROSITE" id="PS51193"/>
    </source>
</evidence>
<dbReference type="SMART" id="SM00487">
    <property type="entry name" value="DEXDc"/>
    <property type="match status" value="1"/>
</dbReference>
<feature type="domain" description="Helicase ATP-binding" evidence="6">
    <location>
        <begin position="100"/>
        <end position="400"/>
    </location>
</feature>
<proteinExistence type="predicted"/>
<dbReference type="GO" id="GO:0006289">
    <property type="term" value="P:nucleotide-excision repair"/>
    <property type="evidence" value="ECO:0007669"/>
    <property type="project" value="TreeGrafter"/>
</dbReference>
<dbReference type="PROSITE" id="PS51192">
    <property type="entry name" value="HELICASE_ATP_BIND_1"/>
    <property type="match status" value="1"/>
</dbReference>
<dbReference type="PROSITE" id="PS51193">
    <property type="entry name" value="HELICASE_ATP_BIND_2"/>
    <property type="match status" value="1"/>
</dbReference>
<sequence>MRHEIEEMHSRLASYIEATYHLSNPKTVQIRRNLLNQAGGISQEPYIESTPVYVGERTFDTLDLPASVRSMLSKLASASAGHLLFDPPYEHQAKALELTLGEQAGGSAVVITTGTGSGKTEAFLLPVLSRLAQEAAERPTHFAHRAVRALLLYPMNALVNDQLGRLRTLFGAKVTRDWFQKAAKRPAKFGRYTGRTLYPGVRSGKRDQERLKSLEYYLALEDEARKGNQRERQLVDRLKEKGRWPAKPDSSPGAYDGLRGWFGEPQTRWEDASGAPKRAIERLQDAELLTRHEMQAAAPDLLVTNYSMLEYMLLRPLERSIFDETRDYFERFPEEKFFFVLDEAHLYRGANGTEVAYLIRRLLERLQLPVSRIVFICTSASFSRVDAAASFASKLVGVRREHTTVLTGRKQVLAGAGPGDARLAEVLAQCDPDLLRSADPAVRARIIEPLLASSTAATSAPVRLRRRASGGSSTVHVAGLAEDGSAFSEAVQVADEARTSANFAAVTSVRPEAGSVEFARTGDRPLGTATTDGTNWSFDDLALATWESLSDLPVLKLAKNIASGATEEGGSGPIGGPAKSLTRLAELLFPGVAPDLALPATDALLELASFARPAPGAAPLLPARAHLMFRGLPGLWACSDPDCAQVPADVRGGPTGKLFAEPRRHCDCGAQVYELHSCRSCGLAVASAFAGAPAGERHLWQDDGSAYIGENDAVEAVHVCLEPPSESAMSDAAVPMLLDPTTGRLNGAGEHQREVWMPAPYGTGRFAKCPRCGDEGKISDLQTKGEEPFQQLVAVQVLEQAPRPDSDAPLKGRKALVFSDGRQSASRLAGLMKTFAFRDALRPLLLDGMKELHTPRYAPTLDDAPLAVALSAVRKGVRLRPVGDDTGALNEFGRQAAELLEDAEAEIEDIRNLSETTSGNTQLSVFQNLYAVMQDRHTGLSSLALASVKPKLTKADVDRLARELKLPSILNATEKDVRDATLNLWLWSALLERSIKLRGTPGNVEVAAGASSIRRWSGRFPKGVQAALAKAGLAAWGKDFNKAGVTALRAVFAGTNEATFYINARKVALLDGRHLLWRRCGTCSAVSPDNLLLAGNCPHCGGLTRVMDPDSDPVFRSEKSFFRHNWERLRNGDATYAPHQLVAEEHSAQLNDANTVRALSRNEAYELRFQDVPVIHEGASGDPIDILSCTTTMEVGIDIGGLTAVALRNVPPGRANYQQRAGRAGRRGAGLSTVIMFCGPDNHDQTFFREPAPMVAGPAPDPVLNLDNPVIARRQAYAFLLGRFQQDRADNDVQNANIFESLGHTADFLRGDENKFSLAGLRHWSEQKRPQLEDDIRRLFVTSCSGLCASEIVHSLPDEIAMRLGDGNDAPLLPEADDADDSVEAEDADIDQNGVAASKLLDRLFAVGLMPRYAFPTDVATFAVFDETKDPFRAKLRYSPQQALNAALSQYAPGRQVWVDGKRHISLGLWSAFDDERLKAYREHKLYFHCHECDYAELQDRGGSYFVHQTLDCPACAVPGALGPSRRWVRPTGFAHPPAIQADPPSLEGVAPTRVTRAKLDAPILRSSQHNTGRTWPVGTAWEAWNDSRELVVTNRGTLSSERSGFRYCPSCGRTEPGDFDPEYKQFDKPTHDRPRPRRPKEPDLCNGKPIEIVLGNRFTTDIAVFRLATPATWEIRPSSPATLIAARSAVEALVRAASVDLEPNDIDGDFRFAPGPDGARVLDLYLYDQAAGGAGFVRAASADPERLACDAIRILDNCSCEDSCYQCLRSFKNRFEHKHLDRRLGGDLLRACFLGEAPRLSPRWMLAGLSRLAADANDSGGSFTRRSGGLVDEAGRRVVLAHPFLPADPGDEEAEQFAAECQDVVPVDALLVERALPVATAMALGRRTTRRPGLSPSDRGVPLLRPEDLRHPLQLQGGPLYDAGSSDPGDFLFRLDARTLDGPKGDGERPVPKGSLCLFRPSQEQPNAKAIYLLVRTDGKAFGATQAPWTVGMVQYLADGKVRVRYRAAADRLECVSEVLPSAGALAALARFVRKQGD</sequence>
<gene>
    <name evidence="9" type="ORF">LHA35_05855</name>
</gene>
<dbReference type="Pfam" id="PF00271">
    <property type="entry name" value="Helicase_C"/>
    <property type="match status" value="1"/>
</dbReference>
<dbReference type="InterPro" id="IPR014001">
    <property type="entry name" value="Helicase_ATP-bd"/>
</dbReference>
<protein>
    <submittedName>
        <fullName evidence="9">DEAD/DEAH box helicase</fullName>
    </submittedName>
</protein>
<evidence type="ECO:0000256" key="2">
    <source>
        <dbReference type="ARBA" id="ARBA00022801"/>
    </source>
</evidence>
<feature type="compositionally biased region" description="Basic and acidic residues" evidence="5">
    <location>
        <begin position="1622"/>
        <end position="1644"/>
    </location>
</feature>
<dbReference type="SUPFAM" id="SSF52540">
    <property type="entry name" value="P-loop containing nucleoside triphosphate hydrolases"/>
    <property type="match status" value="2"/>
</dbReference>
<evidence type="ECO:0000313" key="9">
    <source>
        <dbReference type="EMBL" id="MCB4821253.1"/>
    </source>
</evidence>
<dbReference type="PROSITE" id="PS51194">
    <property type="entry name" value="HELICASE_CTER"/>
    <property type="match status" value="1"/>
</dbReference>
<keyword evidence="4" id="KW-0175">Coiled coil</keyword>
<accession>A0A9X1ICM3</accession>
<feature type="region of interest" description="Disordered" evidence="5">
    <location>
        <begin position="1617"/>
        <end position="1647"/>
    </location>
</feature>
<feature type="domain" description="Helicase C-terminal" evidence="8">
    <location>
        <begin position="1121"/>
        <end position="1270"/>
    </location>
</feature>
<dbReference type="GO" id="GO:0005524">
    <property type="term" value="F:ATP binding"/>
    <property type="evidence" value="ECO:0007669"/>
    <property type="project" value="UniProtKB-KW"/>
</dbReference>
<keyword evidence="2" id="KW-0378">Hydrolase</keyword>
<evidence type="ECO:0000313" key="10">
    <source>
        <dbReference type="Proteomes" id="UP001139311"/>
    </source>
</evidence>
<reference evidence="9" key="1">
    <citation type="submission" date="2021-10" db="EMBL/GenBank/DDBJ databases">
        <title>Roseicella aerolatum sp. nov., isolated from aerosols of e-waste dismantling site.</title>
        <authorList>
            <person name="Qin T."/>
        </authorList>
    </citation>
    <scope>NUCLEOTIDE SEQUENCE</scope>
    <source>
        <strain evidence="9">GB24</strain>
    </source>
</reference>
<dbReference type="GO" id="GO:0003676">
    <property type="term" value="F:nucleic acid binding"/>
    <property type="evidence" value="ECO:0007669"/>
    <property type="project" value="InterPro"/>
</dbReference>
<dbReference type="Pfam" id="PF00270">
    <property type="entry name" value="DEAD"/>
    <property type="match status" value="1"/>
</dbReference>
<evidence type="ECO:0000256" key="1">
    <source>
        <dbReference type="ARBA" id="ARBA00022741"/>
    </source>
</evidence>
<keyword evidence="9" id="KW-0347">Helicase</keyword>
<dbReference type="PANTHER" id="PTHR47957">
    <property type="entry name" value="ATP-DEPENDENT HELICASE HRQ1"/>
    <property type="match status" value="1"/>
</dbReference>
<dbReference type="GO" id="GO:0036297">
    <property type="term" value="P:interstrand cross-link repair"/>
    <property type="evidence" value="ECO:0007669"/>
    <property type="project" value="TreeGrafter"/>
</dbReference>
<dbReference type="PANTHER" id="PTHR47957:SF3">
    <property type="entry name" value="ATP-DEPENDENT HELICASE HRQ1"/>
    <property type="match status" value="1"/>
</dbReference>